<evidence type="ECO:0000256" key="2">
    <source>
        <dbReference type="ARBA" id="ARBA00023002"/>
    </source>
</evidence>
<dbReference type="GO" id="GO:0008911">
    <property type="term" value="F:lactaldehyde dehydrogenase (NAD+) activity"/>
    <property type="evidence" value="ECO:0007669"/>
    <property type="project" value="TreeGrafter"/>
</dbReference>
<dbReference type="AlphaFoldDB" id="Q2G5Q9"/>
<dbReference type="SUPFAM" id="SSF53720">
    <property type="entry name" value="ALDH-like"/>
    <property type="match status" value="1"/>
</dbReference>
<protein>
    <submittedName>
        <fullName evidence="6">Aldehyde dehydrogenase</fullName>
    </submittedName>
</protein>
<accession>Q2G5Q9</accession>
<dbReference type="InterPro" id="IPR029510">
    <property type="entry name" value="Ald_DH_CS_GLU"/>
</dbReference>
<gene>
    <name evidence="6" type="ordered locus">Saro_2378</name>
</gene>
<dbReference type="Gene3D" id="3.40.605.10">
    <property type="entry name" value="Aldehyde Dehydrogenase, Chain A, domain 1"/>
    <property type="match status" value="1"/>
</dbReference>
<dbReference type="PANTHER" id="PTHR42991:SF1">
    <property type="entry name" value="ALDEHYDE DEHYDROGENASE"/>
    <property type="match status" value="1"/>
</dbReference>
<evidence type="ECO:0000313" key="6">
    <source>
        <dbReference type="EMBL" id="ABD26814.1"/>
    </source>
</evidence>
<dbReference type="InterPro" id="IPR016161">
    <property type="entry name" value="Ald_DH/histidinol_DH"/>
</dbReference>
<evidence type="ECO:0000256" key="4">
    <source>
        <dbReference type="RuleBase" id="RU003345"/>
    </source>
</evidence>
<dbReference type="PANTHER" id="PTHR42991">
    <property type="entry name" value="ALDEHYDE DEHYDROGENASE"/>
    <property type="match status" value="1"/>
</dbReference>
<comment type="similarity">
    <text evidence="1 4">Belongs to the aldehyde dehydrogenase family.</text>
</comment>
<evidence type="ECO:0000256" key="3">
    <source>
        <dbReference type="PROSITE-ProRule" id="PRU10007"/>
    </source>
</evidence>
<dbReference type="InterPro" id="IPR016162">
    <property type="entry name" value="Ald_DH_N"/>
</dbReference>
<evidence type="ECO:0000256" key="1">
    <source>
        <dbReference type="ARBA" id="ARBA00009986"/>
    </source>
</evidence>
<name>Q2G5Q9_NOVAD</name>
<dbReference type="InterPro" id="IPR015590">
    <property type="entry name" value="Aldehyde_DH_dom"/>
</dbReference>
<dbReference type="FunFam" id="3.40.605.10:FF:000020">
    <property type="entry name" value="Aldehyde dehydrogenase"/>
    <property type="match status" value="1"/>
</dbReference>
<dbReference type="PROSITE" id="PS00687">
    <property type="entry name" value="ALDEHYDE_DEHYDR_GLU"/>
    <property type="match status" value="1"/>
</dbReference>
<dbReference type="Gene3D" id="3.40.309.10">
    <property type="entry name" value="Aldehyde Dehydrogenase, Chain A, domain 2"/>
    <property type="match status" value="1"/>
</dbReference>
<keyword evidence="2 4" id="KW-0560">Oxidoreductase</keyword>
<reference evidence="7" key="1">
    <citation type="submission" date="2006-01" db="EMBL/GenBank/DDBJ databases">
        <title>Complete sequence of Novosphingobium aromaticivorans DSM 12444.</title>
        <authorList>
            <consortium name="US DOE Joint Genome Institute"/>
            <person name="Copeland A."/>
            <person name="Lucas S."/>
            <person name="Lapidus A."/>
            <person name="Barry K."/>
            <person name="Detter J.C."/>
            <person name="Glavina T."/>
            <person name="Hammon N."/>
            <person name="Israni S."/>
            <person name="Pitluck S."/>
            <person name="Chain P."/>
            <person name="Malfatti S."/>
            <person name="Shin M."/>
            <person name="Vergez L."/>
            <person name="Schmutz J."/>
            <person name="Larimer F."/>
            <person name="Land M."/>
            <person name="Kyrpides N."/>
            <person name="Ivanova N."/>
            <person name="Fredrickson J."/>
            <person name="Balkwill D."/>
            <person name="Romine M.F."/>
            <person name="Richardson P."/>
        </authorList>
    </citation>
    <scope>NUCLEOTIDE SEQUENCE [LARGE SCALE GENOMIC DNA]</scope>
    <source>
        <strain evidence="7">ATCC 700278 / DSM 12444 / CCUG 56034 / CIP 105152 / NBRC 16084 / F199</strain>
    </source>
</reference>
<dbReference type="RefSeq" id="WP_011446020.1">
    <property type="nucleotide sequence ID" value="NC_007794.1"/>
</dbReference>
<dbReference type="Pfam" id="PF00171">
    <property type="entry name" value="Aldedh"/>
    <property type="match status" value="1"/>
</dbReference>
<evidence type="ECO:0000259" key="5">
    <source>
        <dbReference type="Pfam" id="PF00171"/>
    </source>
</evidence>
<keyword evidence="7" id="KW-1185">Reference proteome</keyword>
<feature type="active site" evidence="3">
    <location>
        <position position="252"/>
    </location>
</feature>
<sequence length="478" mass="52045">MTKLKDVYPLYLNNKAVQPNADLEVTNKFNGKVAFRTALATPDVIDEAIAGAVRAAAPMARLASYEKRDVLDHCVSRFIERKDELAYALCIEAGKPIADSEGEVGRLIDTFRIAAEEATRNYGEIQPLDISPRAKGYMGMWKRVPIGPCSFISPFNFPLNLAAHKIAPAIAVGCPFVMKPASMTPLGAIIMGEVLAECDVLPEGAFSILPASRDGAELFTTDERLKLLSFTGSPGVGWDLKAKAGKKKVVLELGGNAAVIVDRDADLEHALARIIFGGYYQSGQSCIHVQRVIIHADIYDTFRDMLAAKVKTLKAGDPMSRDTFIGPMISAKEAQRLKKWIDAAVAGGARLLAGGSCEGNMLEATLLEGCSRDMEVYTEEAFGPVVILSKFTDWDAALDEVNDSKFGLQAGVFTSDLHKVLEAWDRLEVGGIVVNDVSSYRVDNMPYGGVKDSGLGREGIRFAMEDMTEIRNMVIRRR</sequence>
<dbReference type="CDD" id="cd07147">
    <property type="entry name" value="ALDH_F21_RNP123"/>
    <property type="match status" value="1"/>
</dbReference>
<feature type="domain" description="Aldehyde dehydrogenase" evidence="5">
    <location>
        <begin position="22"/>
        <end position="472"/>
    </location>
</feature>
<organism evidence="6 7">
    <name type="scientific">Novosphingobium aromaticivorans (strain ATCC 700278 / DSM 12444 / CCUG 56034 / CIP 105152 / NBRC 16084 / F199)</name>
    <dbReference type="NCBI Taxonomy" id="279238"/>
    <lineage>
        <taxon>Bacteria</taxon>
        <taxon>Pseudomonadati</taxon>
        <taxon>Pseudomonadota</taxon>
        <taxon>Alphaproteobacteria</taxon>
        <taxon>Sphingomonadales</taxon>
        <taxon>Sphingomonadaceae</taxon>
        <taxon>Novosphingobium</taxon>
    </lineage>
</organism>
<dbReference type="eggNOG" id="COG1012">
    <property type="taxonomic scope" value="Bacteria"/>
</dbReference>
<dbReference type="HOGENOM" id="CLU_005391_1_0_5"/>
<dbReference type="EMBL" id="CP000248">
    <property type="protein sequence ID" value="ABD26814.1"/>
    <property type="molecule type" value="Genomic_DNA"/>
</dbReference>
<evidence type="ECO:0000313" key="7">
    <source>
        <dbReference type="Proteomes" id="UP000009134"/>
    </source>
</evidence>
<dbReference type="Proteomes" id="UP000009134">
    <property type="component" value="Chromosome"/>
</dbReference>
<dbReference type="InterPro" id="IPR051020">
    <property type="entry name" value="ALDH-related_metabolic_enz"/>
</dbReference>
<dbReference type="InterPro" id="IPR016163">
    <property type="entry name" value="Ald_DH_C"/>
</dbReference>
<dbReference type="STRING" id="279238.Saro_2378"/>
<proteinExistence type="inferred from homology"/>
<dbReference type="KEGG" id="nar:Saro_2378"/>